<gene>
    <name evidence="2" type="ORF">ABVV53_08845</name>
</gene>
<dbReference type="RefSeq" id="WP_353984012.1">
    <property type="nucleotide sequence ID" value="NZ_JBEWLY010000013.1"/>
</dbReference>
<organism evidence="2 3">
    <name type="scientific">Novosphingobium kalidii</name>
    <dbReference type="NCBI Taxonomy" id="3230299"/>
    <lineage>
        <taxon>Bacteria</taxon>
        <taxon>Pseudomonadati</taxon>
        <taxon>Pseudomonadota</taxon>
        <taxon>Alphaproteobacteria</taxon>
        <taxon>Sphingomonadales</taxon>
        <taxon>Sphingomonadaceae</taxon>
        <taxon>Novosphingobium</taxon>
    </lineage>
</organism>
<evidence type="ECO:0000313" key="3">
    <source>
        <dbReference type="Proteomes" id="UP001548713"/>
    </source>
</evidence>
<accession>A0ABV2D170</accession>
<sequence>MATQPGAPTPDIDQPISPAEMPATPNEPSQPGAPQAPDELPADTPDYDAPDTGPVEAPTPL</sequence>
<feature type="region of interest" description="Disordered" evidence="1">
    <location>
        <begin position="1"/>
        <end position="61"/>
    </location>
</feature>
<keyword evidence="3" id="KW-1185">Reference proteome</keyword>
<evidence type="ECO:0008006" key="4">
    <source>
        <dbReference type="Google" id="ProtNLM"/>
    </source>
</evidence>
<evidence type="ECO:0000313" key="2">
    <source>
        <dbReference type="EMBL" id="MET1755563.1"/>
    </source>
</evidence>
<dbReference type="Proteomes" id="UP001548713">
    <property type="component" value="Unassembled WGS sequence"/>
</dbReference>
<reference evidence="2 3" key="1">
    <citation type="submission" date="2024-07" db="EMBL/GenBank/DDBJ databases">
        <title>Novosphingobium kalidii RD2P27.</title>
        <authorList>
            <person name="Sun J.-Q."/>
        </authorList>
    </citation>
    <scope>NUCLEOTIDE SEQUENCE [LARGE SCALE GENOMIC DNA]</scope>
    <source>
        <strain evidence="2 3">RD2P27</strain>
    </source>
</reference>
<comment type="caution">
    <text evidence="2">The sequence shown here is derived from an EMBL/GenBank/DDBJ whole genome shotgun (WGS) entry which is preliminary data.</text>
</comment>
<name>A0ABV2D170_9SPHN</name>
<proteinExistence type="predicted"/>
<evidence type="ECO:0000256" key="1">
    <source>
        <dbReference type="SAM" id="MobiDB-lite"/>
    </source>
</evidence>
<dbReference type="EMBL" id="JBEWLY010000013">
    <property type="protein sequence ID" value="MET1755563.1"/>
    <property type="molecule type" value="Genomic_DNA"/>
</dbReference>
<protein>
    <recommendedName>
        <fullName evidence="4">Stereocilin</fullName>
    </recommendedName>
</protein>